<evidence type="ECO:0000313" key="8">
    <source>
        <dbReference type="Proteomes" id="UP000264002"/>
    </source>
</evidence>
<evidence type="ECO:0000256" key="3">
    <source>
        <dbReference type="ARBA" id="ARBA00022692"/>
    </source>
</evidence>
<feature type="transmembrane region" description="Helical" evidence="6">
    <location>
        <begin position="95"/>
        <end position="114"/>
    </location>
</feature>
<comment type="caution">
    <text evidence="7">The sequence shown here is derived from an EMBL/GenBank/DDBJ whole genome shotgun (WGS) entry which is preliminary data.</text>
</comment>
<protein>
    <submittedName>
        <fullName evidence="7">ABC transporter permease</fullName>
    </submittedName>
</protein>
<feature type="transmembrane region" description="Helical" evidence="6">
    <location>
        <begin position="64"/>
        <end position="89"/>
    </location>
</feature>
<dbReference type="InterPro" id="IPR001851">
    <property type="entry name" value="ABC_transp_permease"/>
</dbReference>
<keyword evidence="3 6" id="KW-0812">Transmembrane</keyword>
<evidence type="ECO:0000256" key="1">
    <source>
        <dbReference type="ARBA" id="ARBA00004651"/>
    </source>
</evidence>
<proteinExistence type="predicted"/>
<evidence type="ECO:0000256" key="2">
    <source>
        <dbReference type="ARBA" id="ARBA00022475"/>
    </source>
</evidence>
<accession>A0A372MFU8</accession>
<keyword evidence="4 6" id="KW-1133">Transmembrane helix</keyword>
<reference evidence="7 8" key="2">
    <citation type="submission" date="2018-09" db="EMBL/GenBank/DDBJ databases">
        <title>Genome of Sphaerochaeta halotolerans strain 4-11.</title>
        <authorList>
            <person name="Nazina T.N."/>
            <person name="Sokolova D.S."/>
        </authorList>
    </citation>
    <scope>NUCLEOTIDE SEQUENCE [LARGE SCALE GENOMIC DNA]</scope>
    <source>
        <strain evidence="7 8">4-11</strain>
    </source>
</reference>
<comment type="subcellular location">
    <subcellularLocation>
        <location evidence="1">Cell membrane</location>
        <topology evidence="1">Multi-pass membrane protein</topology>
    </subcellularLocation>
</comment>
<evidence type="ECO:0000313" key="7">
    <source>
        <dbReference type="EMBL" id="RFU94060.1"/>
    </source>
</evidence>
<evidence type="ECO:0000256" key="4">
    <source>
        <dbReference type="ARBA" id="ARBA00022989"/>
    </source>
</evidence>
<dbReference type="Proteomes" id="UP000264002">
    <property type="component" value="Unassembled WGS sequence"/>
</dbReference>
<keyword evidence="8" id="KW-1185">Reference proteome</keyword>
<reference evidence="8" key="1">
    <citation type="submission" date="2018-08" db="EMBL/GenBank/DDBJ databases">
        <authorList>
            <person name="Grouzdev D.S."/>
            <person name="Krutkina M.S."/>
        </authorList>
    </citation>
    <scope>NUCLEOTIDE SEQUENCE [LARGE SCALE GENOMIC DNA]</scope>
    <source>
        <strain evidence="8">4-11</strain>
    </source>
</reference>
<dbReference type="PANTHER" id="PTHR43370:SF1">
    <property type="entry name" value="GUANOSINE ABC TRANSPORTER PERMEASE PROTEIN NUPQ"/>
    <property type="match status" value="1"/>
</dbReference>
<feature type="transmembrane region" description="Helical" evidence="6">
    <location>
        <begin position="135"/>
        <end position="168"/>
    </location>
</feature>
<name>A0A372MFU8_9SPIR</name>
<dbReference type="RefSeq" id="WP_117331167.1">
    <property type="nucleotide sequence ID" value="NZ_QUWK01000013.1"/>
</dbReference>
<gene>
    <name evidence="7" type="ORF">DYP60_11565</name>
</gene>
<sequence length="312" mass="33294">MNPVTLTLVTTFLAATIRMATPIALAGLGETVSERAGISNIGVEAIMLSGAYFSFWAMFQTSSVVLGLLAGIAGGVAASMIHAVLSIHYKADQTIAGLALNFLFLGLTSFLFLIQFGKTTTLPSIEIISRVKLPLLNRIPIIGPALFYQDSFVYLLFLCVILLFVLFYKTEWGVILKAVGENPRAADTAGIRVNMVRYSAACINGVLGGLGGAYLSTVKLGFFMENLTSGKGYIALVTVILGRRNPLGVLAAALVIGSAEALQIRLQTMGSLIPSQAFAMFPYLVTILVLLFSIGKSQDPSALGVPYERDKR</sequence>
<keyword evidence="2" id="KW-1003">Cell membrane</keyword>
<dbReference type="Pfam" id="PF02653">
    <property type="entry name" value="BPD_transp_2"/>
    <property type="match status" value="1"/>
</dbReference>
<feature type="transmembrane region" description="Helical" evidence="6">
    <location>
        <begin position="277"/>
        <end position="295"/>
    </location>
</feature>
<feature type="transmembrane region" description="Helical" evidence="6">
    <location>
        <begin position="36"/>
        <end position="57"/>
    </location>
</feature>
<dbReference type="EMBL" id="QUWK01000013">
    <property type="protein sequence ID" value="RFU94060.1"/>
    <property type="molecule type" value="Genomic_DNA"/>
</dbReference>
<dbReference type="AlphaFoldDB" id="A0A372MFU8"/>
<dbReference type="PANTHER" id="PTHR43370">
    <property type="entry name" value="SUGAR ABC TRANSPORTER INTEGRAL MEMBRANE PROTEIN-RELATED"/>
    <property type="match status" value="1"/>
</dbReference>
<evidence type="ECO:0000256" key="5">
    <source>
        <dbReference type="ARBA" id="ARBA00023136"/>
    </source>
</evidence>
<keyword evidence="5 6" id="KW-0472">Membrane</keyword>
<dbReference type="GO" id="GO:0022857">
    <property type="term" value="F:transmembrane transporter activity"/>
    <property type="evidence" value="ECO:0007669"/>
    <property type="project" value="InterPro"/>
</dbReference>
<dbReference type="CDD" id="cd06580">
    <property type="entry name" value="TM_PBP1_transp_TpRbsC_like"/>
    <property type="match status" value="1"/>
</dbReference>
<dbReference type="GO" id="GO:0005886">
    <property type="term" value="C:plasma membrane"/>
    <property type="evidence" value="ECO:0007669"/>
    <property type="project" value="UniProtKB-SubCell"/>
</dbReference>
<evidence type="ECO:0000256" key="6">
    <source>
        <dbReference type="SAM" id="Phobius"/>
    </source>
</evidence>
<organism evidence="7 8">
    <name type="scientific">Sphaerochaeta halotolerans</name>
    <dbReference type="NCBI Taxonomy" id="2293840"/>
    <lineage>
        <taxon>Bacteria</taxon>
        <taxon>Pseudomonadati</taxon>
        <taxon>Spirochaetota</taxon>
        <taxon>Spirochaetia</taxon>
        <taxon>Spirochaetales</taxon>
        <taxon>Sphaerochaetaceae</taxon>
        <taxon>Sphaerochaeta</taxon>
    </lineage>
</organism>